<sequence length="222" mass="23323">MSLGAWMNFGQMTPAHTSVARKPAPVATQTAVPTAKPTATSVPTRVPTAKPTSKPPTHPAPPSASFPGVAGNYSGSIYNTPAAVNSTMILSQMQQQQGNVSGHLTLGQGLQGDGDFTGTVTKDNRIQFLVPGYLGHLPLFFEGQFQNNGSITGTYCSYQNNQCNNAAGGYGTWNVAPNGSPSASISPSNSIKGPFSAPQILFEDTFFVDQIKNYVVILKLSV</sequence>
<protein>
    <submittedName>
        <fullName evidence="2">Uncharacterized protein</fullName>
    </submittedName>
</protein>
<accession>A0A5J4KHC3</accession>
<dbReference type="AlphaFoldDB" id="A0A5J4KHC3"/>
<feature type="compositionally biased region" description="Pro residues" evidence="1">
    <location>
        <begin position="53"/>
        <end position="64"/>
    </location>
</feature>
<evidence type="ECO:0000313" key="2">
    <source>
        <dbReference type="EMBL" id="GER86232.1"/>
    </source>
</evidence>
<evidence type="ECO:0000256" key="1">
    <source>
        <dbReference type="SAM" id="MobiDB-lite"/>
    </source>
</evidence>
<dbReference type="Proteomes" id="UP000326912">
    <property type="component" value="Unassembled WGS sequence"/>
</dbReference>
<proteinExistence type="predicted"/>
<dbReference type="EMBL" id="BKZW01000001">
    <property type="protein sequence ID" value="GER86232.1"/>
    <property type="molecule type" value="Genomic_DNA"/>
</dbReference>
<gene>
    <name evidence="2" type="ORF">KDW_03940</name>
</gene>
<comment type="caution">
    <text evidence="2">The sequence shown here is derived from an EMBL/GenBank/DDBJ whole genome shotgun (WGS) entry which is preliminary data.</text>
</comment>
<feature type="compositionally biased region" description="Low complexity" evidence="1">
    <location>
        <begin position="23"/>
        <end position="52"/>
    </location>
</feature>
<keyword evidence="3" id="KW-1185">Reference proteome</keyword>
<reference evidence="2 3" key="1">
    <citation type="submission" date="2019-10" db="EMBL/GenBank/DDBJ databases">
        <title>Dictyobacter vulcani sp. nov., within the class Ktedonobacteria, isolated from soil of volcanic Mt. Zao.</title>
        <authorList>
            <person name="Zheng Y."/>
            <person name="Wang C.M."/>
            <person name="Sakai Y."/>
            <person name="Abe K."/>
            <person name="Yokota A."/>
            <person name="Yabe S."/>
        </authorList>
    </citation>
    <scope>NUCLEOTIDE SEQUENCE [LARGE SCALE GENOMIC DNA]</scope>
    <source>
        <strain evidence="2 3">W12</strain>
    </source>
</reference>
<organism evidence="2 3">
    <name type="scientific">Dictyobacter vulcani</name>
    <dbReference type="NCBI Taxonomy" id="2607529"/>
    <lineage>
        <taxon>Bacteria</taxon>
        <taxon>Bacillati</taxon>
        <taxon>Chloroflexota</taxon>
        <taxon>Ktedonobacteria</taxon>
        <taxon>Ktedonobacterales</taxon>
        <taxon>Dictyobacteraceae</taxon>
        <taxon>Dictyobacter</taxon>
    </lineage>
</organism>
<feature type="region of interest" description="Disordered" evidence="1">
    <location>
        <begin position="18"/>
        <end position="66"/>
    </location>
</feature>
<evidence type="ECO:0000313" key="3">
    <source>
        <dbReference type="Proteomes" id="UP000326912"/>
    </source>
</evidence>
<name>A0A5J4KHC3_9CHLR</name>